<feature type="domain" description="HTH gntR-type" evidence="4">
    <location>
        <begin position="6"/>
        <end position="72"/>
    </location>
</feature>
<dbReference type="Gene3D" id="1.10.10.10">
    <property type="entry name" value="Winged helix-like DNA-binding domain superfamily/Winged helix DNA-binding domain"/>
    <property type="match status" value="1"/>
</dbReference>
<dbReference type="SUPFAM" id="SSF64288">
    <property type="entry name" value="Chorismate lyase-like"/>
    <property type="match status" value="1"/>
</dbReference>
<dbReference type="AlphaFoldDB" id="A0A412ZFL9"/>
<dbReference type="InterPro" id="IPR036390">
    <property type="entry name" value="WH_DNA-bd_sf"/>
</dbReference>
<keyword evidence="3" id="KW-0804">Transcription</keyword>
<dbReference type="SUPFAM" id="SSF46785">
    <property type="entry name" value="Winged helix' DNA-binding domain"/>
    <property type="match status" value="1"/>
</dbReference>
<organism evidence="5 6">
    <name type="scientific">Enterocloster bolteae</name>
    <dbReference type="NCBI Taxonomy" id="208479"/>
    <lineage>
        <taxon>Bacteria</taxon>
        <taxon>Bacillati</taxon>
        <taxon>Bacillota</taxon>
        <taxon>Clostridia</taxon>
        <taxon>Lachnospirales</taxon>
        <taxon>Lachnospiraceae</taxon>
        <taxon>Enterocloster</taxon>
    </lineage>
</organism>
<dbReference type="PANTHER" id="PTHR44846">
    <property type="entry name" value="MANNOSYL-D-GLYCERATE TRANSPORT/METABOLISM SYSTEM REPRESSOR MNGR-RELATED"/>
    <property type="match status" value="1"/>
</dbReference>
<dbReference type="GO" id="GO:0003677">
    <property type="term" value="F:DNA binding"/>
    <property type="evidence" value="ECO:0007669"/>
    <property type="project" value="UniProtKB-KW"/>
</dbReference>
<evidence type="ECO:0000259" key="4">
    <source>
        <dbReference type="PROSITE" id="PS50949"/>
    </source>
</evidence>
<dbReference type="CDD" id="cd07377">
    <property type="entry name" value="WHTH_GntR"/>
    <property type="match status" value="1"/>
</dbReference>
<dbReference type="PRINTS" id="PR00035">
    <property type="entry name" value="HTHGNTR"/>
</dbReference>
<evidence type="ECO:0000256" key="2">
    <source>
        <dbReference type="ARBA" id="ARBA00023125"/>
    </source>
</evidence>
<dbReference type="Pfam" id="PF00392">
    <property type="entry name" value="GntR"/>
    <property type="match status" value="1"/>
</dbReference>
<dbReference type="PANTHER" id="PTHR44846:SF1">
    <property type="entry name" value="MANNOSYL-D-GLYCERATE TRANSPORT_METABOLISM SYSTEM REPRESSOR MNGR-RELATED"/>
    <property type="match status" value="1"/>
</dbReference>
<dbReference type="InterPro" id="IPR028978">
    <property type="entry name" value="Chorismate_lyase_/UTRA_dom_sf"/>
</dbReference>
<name>A0A412ZFL9_9FIRM</name>
<dbReference type="PROSITE" id="PS50949">
    <property type="entry name" value="HTH_GNTR"/>
    <property type="match status" value="1"/>
</dbReference>
<comment type="caution">
    <text evidence="5">The sequence shown here is derived from an EMBL/GenBank/DDBJ whole genome shotgun (WGS) entry which is preliminary data.</text>
</comment>
<dbReference type="SMART" id="SM00345">
    <property type="entry name" value="HTH_GNTR"/>
    <property type="match status" value="1"/>
</dbReference>
<evidence type="ECO:0000313" key="5">
    <source>
        <dbReference type="EMBL" id="RGV78972.1"/>
    </source>
</evidence>
<evidence type="ECO:0000256" key="3">
    <source>
        <dbReference type="ARBA" id="ARBA00023163"/>
    </source>
</evidence>
<keyword evidence="1" id="KW-0805">Transcription regulation</keyword>
<dbReference type="GO" id="GO:0003700">
    <property type="term" value="F:DNA-binding transcription factor activity"/>
    <property type="evidence" value="ECO:0007669"/>
    <property type="project" value="InterPro"/>
</dbReference>
<dbReference type="InterPro" id="IPR036388">
    <property type="entry name" value="WH-like_DNA-bd_sf"/>
</dbReference>
<gene>
    <name evidence="5" type="ORF">DWW02_04410</name>
</gene>
<protein>
    <submittedName>
        <fullName evidence="5">GntR family transcriptional regulator</fullName>
    </submittedName>
</protein>
<reference evidence="5 6" key="1">
    <citation type="submission" date="2018-08" db="EMBL/GenBank/DDBJ databases">
        <title>A genome reference for cultivated species of the human gut microbiota.</title>
        <authorList>
            <person name="Zou Y."/>
            <person name="Xue W."/>
            <person name="Luo G."/>
        </authorList>
    </citation>
    <scope>NUCLEOTIDE SEQUENCE [LARGE SCALE GENOMIC DNA]</scope>
    <source>
        <strain evidence="5 6">AF14-18</strain>
    </source>
</reference>
<accession>A0A412ZFL9</accession>
<dbReference type="Proteomes" id="UP000284543">
    <property type="component" value="Unassembled WGS sequence"/>
</dbReference>
<dbReference type="InterPro" id="IPR050679">
    <property type="entry name" value="Bact_HTH_transcr_reg"/>
</dbReference>
<evidence type="ECO:0000313" key="6">
    <source>
        <dbReference type="Proteomes" id="UP000284543"/>
    </source>
</evidence>
<evidence type="ECO:0000256" key="1">
    <source>
        <dbReference type="ARBA" id="ARBA00023015"/>
    </source>
</evidence>
<proteinExistence type="predicted"/>
<dbReference type="InterPro" id="IPR000524">
    <property type="entry name" value="Tscrpt_reg_HTH_GntR"/>
</dbReference>
<dbReference type="EMBL" id="QRZM01000001">
    <property type="protein sequence ID" value="RGV78972.1"/>
    <property type="molecule type" value="Genomic_DNA"/>
</dbReference>
<dbReference type="RefSeq" id="WP_118017606.1">
    <property type="nucleotide sequence ID" value="NZ_CAUFHZ010000162.1"/>
</dbReference>
<sequence>MPKVFNLLSYDIAEYIEKYIHEHGLQPGDRLPTERELAAQLDITRVSVRQGYKRLLDQGVIRSENGYYVNPPRTDRSLTAYCFPYADSYLHPDTFSVKSTEYMPEAIRNICNNMLNADHSSHLNMNRFIEYLSDIPVGITYTAQTSSSMPSFPGLFYLRSLPEGLKQTQYMRVHQPSREEYELLELSEHDSMLMLVNGFQYEGTPIAVSVSLCVGTRMNLIAPITI</sequence>
<dbReference type="GO" id="GO:0045892">
    <property type="term" value="P:negative regulation of DNA-templated transcription"/>
    <property type="evidence" value="ECO:0007669"/>
    <property type="project" value="TreeGrafter"/>
</dbReference>
<keyword evidence="2" id="KW-0238">DNA-binding</keyword>